<evidence type="ECO:0000256" key="6">
    <source>
        <dbReference type="ARBA" id="ARBA00022989"/>
    </source>
</evidence>
<dbReference type="InterPro" id="IPR000522">
    <property type="entry name" value="ABC_transptr_permease_BtuC"/>
</dbReference>
<comment type="similarity">
    <text evidence="2">Belongs to the binding-protein-dependent transport system permease family. FecCD subfamily.</text>
</comment>
<feature type="transmembrane region" description="Helical" evidence="8">
    <location>
        <begin position="191"/>
        <end position="212"/>
    </location>
</feature>
<evidence type="ECO:0000256" key="8">
    <source>
        <dbReference type="SAM" id="Phobius"/>
    </source>
</evidence>
<evidence type="ECO:0000256" key="4">
    <source>
        <dbReference type="ARBA" id="ARBA00022475"/>
    </source>
</evidence>
<keyword evidence="10" id="KW-1185">Reference proteome</keyword>
<feature type="transmembrane region" description="Helical" evidence="8">
    <location>
        <begin position="60"/>
        <end position="77"/>
    </location>
</feature>
<evidence type="ECO:0000256" key="1">
    <source>
        <dbReference type="ARBA" id="ARBA00004651"/>
    </source>
</evidence>
<organism evidence="9 10">
    <name type="scientific">Geomicrobium sediminis</name>
    <dbReference type="NCBI Taxonomy" id="1347788"/>
    <lineage>
        <taxon>Bacteria</taxon>
        <taxon>Bacillati</taxon>
        <taxon>Bacillota</taxon>
        <taxon>Bacilli</taxon>
        <taxon>Bacillales</taxon>
        <taxon>Geomicrobium</taxon>
    </lineage>
</organism>
<dbReference type="SUPFAM" id="SSF81345">
    <property type="entry name" value="ABC transporter involved in vitamin B12 uptake, BtuC"/>
    <property type="match status" value="1"/>
</dbReference>
<proteinExistence type="inferred from homology"/>
<evidence type="ECO:0000256" key="5">
    <source>
        <dbReference type="ARBA" id="ARBA00022692"/>
    </source>
</evidence>
<evidence type="ECO:0000256" key="2">
    <source>
        <dbReference type="ARBA" id="ARBA00007935"/>
    </source>
</evidence>
<reference evidence="9 10" key="1">
    <citation type="submission" date="2021-01" db="EMBL/GenBank/DDBJ databases">
        <title>Genomic Encyclopedia of Type Strains, Phase IV (KMG-IV): sequencing the most valuable type-strain genomes for metagenomic binning, comparative biology and taxonomic classification.</title>
        <authorList>
            <person name="Goeker M."/>
        </authorList>
    </citation>
    <scope>NUCLEOTIDE SEQUENCE [LARGE SCALE GENOMIC DNA]</scope>
    <source>
        <strain evidence="9 10">DSM 25540</strain>
    </source>
</reference>
<feature type="transmembrane region" description="Helical" evidence="8">
    <location>
        <begin position="312"/>
        <end position="329"/>
    </location>
</feature>
<keyword evidence="4" id="KW-1003">Cell membrane</keyword>
<dbReference type="PANTHER" id="PTHR30472">
    <property type="entry name" value="FERRIC ENTEROBACTIN TRANSPORT SYSTEM PERMEASE PROTEIN"/>
    <property type="match status" value="1"/>
</dbReference>
<dbReference type="CDD" id="cd06550">
    <property type="entry name" value="TM_ABC_iron-siderophores_like"/>
    <property type="match status" value="1"/>
</dbReference>
<dbReference type="Proteomes" id="UP000741863">
    <property type="component" value="Unassembled WGS sequence"/>
</dbReference>
<comment type="subcellular location">
    <subcellularLocation>
        <location evidence="1">Cell membrane</location>
        <topology evidence="1">Multi-pass membrane protein</topology>
    </subcellularLocation>
</comment>
<feature type="transmembrane region" description="Helical" evidence="8">
    <location>
        <begin position="240"/>
        <end position="267"/>
    </location>
</feature>
<dbReference type="Pfam" id="PF01032">
    <property type="entry name" value="FecCD"/>
    <property type="match status" value="1"/>
</dbReference>
<gene>
    <name evidence="9" type="ORF">JOD17_001837</name>
</gene>
<dbReference type="Gene3D" id="1.10.3470.10">
    <property type="entry name" value="ABC transporter involved in vitamin B12 uptake, BtuC"/>
    <property type="match status" value="1"/>
</dbReference>
<dbReference type="EMBL" id="JAFBEC010000004">
    <property type="protein sequence ID" value="MBM7632743.1"/>
    <property type="molecule type" value="Genomic_DNA"/>
</dbReference>
<feature type="transmembrane region" description="Helical" evidence="8">
    <location>
        <begin position="151"/>
        <end position="171"/>
    </location>
</feature>
<keyword evidence="3" id="KW-0813">Transport</keyword>
<comment type="caution">
    <text evidence="9">The sequence shown here is derived from an EMBL/GenBank/DDBJ whole genome shotgun (WGS) entry which is preliminary data.</text>
</comment>
<evidence type="ECO:0000256" key="3">
    <source>
        <dbReference type="ARBA" id="ARBA00022448"/>
    </source>
</evidence>
<keyword evidence="6 8" id="KW-1133">Transmembrane helix</keyword>
<evidence type="ECO:0000256" key="7">
    <source>
        <dbReference type="ARBA" id="ARBA00023136"/>
    </source>
</evidence>
<sequence>MKRKPFIVFTTLVVFIVLVLLVSLQSGTFQMTPAEAFKTIIGQGSDQQELVLFEFRLPRMVLAILIGAGLAVSGAILQSLSRNDLADPGILGINAGAGFAVVLFIYLFQGSYQNLGGSVYILPMFAFLGALTAAALIYSLAYKNGITPVRLVLVGIGINAGFSALLIIMQLRMSPNDFMQATVWLSGNIWGANWSSVLAILPWIAILIPLVIRQANTLNVMRIGDESAVGVGISLERSRLLLLFLAVALAGASVAAGGAIAFLGLVAPHIARRIVGPRHQIMIPTAALIGSLILLFADYIARNMLAPSEIPVGIVVAIIGAPYFLYLLIKTP</sequence>
<accession>A0ABS2PD71</accession>
<dbReference type="RefSeq" id="WP_204697093.1">
    <property type="nucleotide sequence ID" value="NZ_JAFBEC010000004.1"/>
</dbReference>
<feature type="transmembrane region" description="Helical" evidence="8">
    <location>
        <begin position="279"/>
        <end position="300"/>
    </location>
</feature>
<name>A0ABS2PD71_9BACL</name>
<dbReference type="PANTHER" id="PTHR30472:SF64">
    <property type="entry name" value="IRON(3+)-HYDROXAMATE IMPORT SYSTEM PERMEASE PROTEIN FHUG"/>
    <property type="match status" value="1"/>
</dbReference>
<keyword evidence="7 8" id="KW-0472">Membrane</keyword>
<evidence type="ECO:0000313" key="10">
    <source>
        <dbReference type="Proteomes" id="UP000741863"/>
    </source>
</evidence>
<feature type="transmembrane region" description="Helical" evidence="8">
    <location>
        <begin position="89"/>
        <end position="108"/>
    </location>
</feature>
<dbReference type="InterPro" id="IPR037294">
    <property type="entry name" value="ABC_BtuC-like"/>
</dbReference>
<keyword evidence="5 8" id="KW-0812">Transmembrane</keyword>
<evidence type="ECO:0000313" key="9">
    <source>
        <dbReference type="EMBL" id="MBM7632743.1"/>
    </source>
</evidence>
<protein>
    <submittedName>
        <fullName evidence="9">Iron complex transport system permease protein</fullName>
    </submittedName>
</protein>
<feature type="transmembrane region" description="Helical" evidence="8">
    <location>
        <begin position="120"/>
        <end position="139"/>
    </location>
</feature>